<organism evidence="1 2">
    <name type="scientific">Mycena metata</name>
    <dbReference type="NCBI Taxonomy" id="1033252"/>
    <lineage>
        <taxon>Eukaryota</taxon>
        <taxon>Fungi</taxon>
        <taxon>Dikarya</taxon>
        <taxon>Basidiomycota</taxon>
        <taxon>Agaricomycotina</taxon>
        <taxon>Agaricomycetes</taxon>
        <taxon>Agaricomycetidae</taxon>
        <taxon>Agaricales</taxon>
        <taxon>Marasmiineae</taxon>
        <taxon>Mycenaceae</taxon>
        <taxon>Mycena</taxon>
    </lineage>
</organism>
<accession>A0AAD7H9X7</accession>
<evidence type="ECO:0000313" key="1">
    <source>
        <dbReference type="EMBL" id="KAJ7715066.1"/>
    </source>
</evidence>
<name>A0AAD7H9X7_9AGAR</name>
<gene>
    <name evidence="1" type="ORF">B0H16DRAFT_1617085</name>
</gene>
<comment type="caution">
    <text evidence="1">The sequence shown here is derived from an EMBL/GenBank/DDBJ whole genome shotgun (WGS) entry which is preliminary data.</text>
</comment>
<evidence type="ECO:0000313" key="2">
    <source>
        <dbReference type="Proteomes" id="UP001215598"/>
    </source>
</evidence>
<dbReference type="AlphaFoldDB" id="A0AAD7H9X7"/>
<keyword evidence="2" id="KW-1185">Reference proteome</keyword>
<sequence>MDLTNGLSFSDSLYEQFLTARERGKESSLSDFPVDILILILNFAAASSRSTAASLALTSLWVSDVTLEGRWKHSSVLYQVDGESSREMARVHSSTRISSAVRTLWFDPGAYDYWKCSCICEILERYPNLEALACEAEMLRASSCASKTLPQASIRLKLIDRQAAGIVSCRIRVGTEQGFYAQSPYLRLQAHRSVDTLPFEHLPNLTHLAMGASVIGYLDPGPVGEIRNFALSLDNRSLCLESAVLILSHLRNVHISPQEIVQAARQYSVKSKIMVYFVYPPQPESRFWDELVRSGDIWTAAEKQMDQKNWSRHPLLTSPVYSDNTVVV</sequence>
<reference evidence="1" key="1">
    <citation type="submission" date="2023-03" db="EMBL/GenBank/DDBJ databases">
        <title>Massive genome expansion in bonnet fungi (Mycena s.s.) driven by repeated elements and novel gene families across ecological guilds.</title>
        <authorList>
            <consortium name="Lawrence Berkeley National Laboratory"/>
            <person name="Harder C.B."/>
            <person name="Miyauchi S."/>
            <person name="Viragh M."/>
            <person name="Kuo A."/>
            <person name="Thoen E."/>
            <person name="Andreopoulos B."/>
            <person name="Lu D."/>
            <person name="Skrede I."/>
            <person name="Drula E."/>
            <person name="Henrissat B."/>
            <person name="Morin E."/>
            <person name="Kohler A."/>
            <person name="Barry K."/>
            <person name="LaButti K."/>
            <person name="Morin E."/>
            <person name="Salamov A."/>
            <person name="Lipzen A."/>
            <person name="Mereny Z."/>
            <person name="Hegedus B."/>
            <person name="Baldrian P."/>
            <person name="Stursova M."/>
            <person name="Weitz H."/>
            <person name="Taylor A."/>
            <person name="Grigoriev I.V."/>
            <person name="Nagy L.G."/>
            <person name="Martin F."/>
            <person name="Kauserud H."/>
        </authorList>
    </citation>
    <scope>NUCLEOTIDE SEQUENCE</scope>
    <source>
        <strain evidence="1">CBHHK182m</strain>
    </source>
</reference>
<dbReference type="EMBL" id="JARKIB010000315">
    <property type="protein sequence ID" value="KAJ7715066.1"/>
    <property type="molecule type" value="Genomic_DNA"/>
</dbReference>
<protein>
    <submittedName>
        <fullName evidence="1">Uncharacterized protein</fullName>
    </submittedName>
</protein>
<proteinExistence type="predicted"/>
<dbReference type="Proteomes" id="UP001215598">
    <property type="component" value="Unassembled WGS sequence"/>
</dbReference>